<dbReference type="SUPFAM" id="SSF57850">
    <property type="entry name" value="RING/U-box"/>
    <property type="match status" value="1"/>
</dbReference>
<reference evidence="7 9" key="1">
    <citation type="journal article" date="2012" name="Nature">
        <title>Repeated polyploidization of Gossypium genomes and the evolution of spinnable cotton fibres.</title>
        <authorList>
            <person name="Paterson A.H."/>
            <person name="Wendel J.F."/>
            <person name="Gundlach H."/>
            <person name="Guo H."/>
            <person name="Jenkins J."/>
            <person name="Jin D."/>
            <person name="Llewellyn D."/>
            <person name="Showmaker K.C."/>
            <person name="Shu S."/>
            <person name="Udall J."/>
            <person name="Yoo M.J."/>
            <person name="Byers R."/>
            <person name="Chen W."/>
            <person name="Doron-Faigenboim A."/>
            <person name="Duke M.V."/>
            <person name="Gong L."/>
            <person name="Grimwood J."/>
            <person name="Grover C."/>
            <person name="Grupp K."/>
            <person name="Hu G."/>
            <person name="Lee T.H."/>
            <person name="Li J."/>
            <person name="Lin L."/>
            <person name="Liu T."/>
            <person name="Marler B.S."/>
            <person name="Page J.T."/>
            <person name="Roberts A.W."/>
            <person name="Romanel E."/>
            <person name="Sanders W.S."/>
            <person name="Szadkowski E."/>
            <person name="Tan X."/>
            <person name="Tang H."/>
            <person name="Xu C."/>
            <person name="Wang J."/>
            <person name="Wang Z."/>
            <person name="Zhang D."/>
            <person name="Zhang L."/>
            <person name="Ashrafi H."/>
            <person name="Bedon F."/>
            <person name="Bowers J.E."/>
            <person name="Brubaker C.L."/>
            <person name="Chee P.W."/>
            <person name="Das S."/>
            <person name="Gingle A.R."/>
            <person name="Haigler C.H."/>
            <person name="Harker D."/>
            <person name="Hoffmann L.V."/>
            <person name="Hovav R."/>
            <person name="Jones D.C."/>
            <person name="Lemke C."/>
            <person name="Mansoor S."/>
            <person name="ur Rahman M."/>
            <person name="Rainville L.N."/>
            <person name="Rambani A."/>
            <person name="Reddy U.K."/>
            <person name="Rong J.K."/>
            <person name="Saranga Y."/>
            <person name="Scheffler B.E."/>
            <person name="Scheffler J.A."/>
            <person name="Stelly D.M."/>
            <person name="Triplett B.A."/>
            <person name="Van Deynze A."/>
            <person name="Vaslin M.F."/>
            <person name="Waghmare V.N."/>
            <person name="Walford S.A."/>
            <person name="Wright R.J."/>
            <person name="Zaki E.A."/>
            <person name="Zhang T."/>
            <person name="Dennis E.S."/>
            <person name="Mayer K.F."/>
            <person name="Peterson D.G."/>
            <person name="Rokhsar D.S."/>
            <person name="Wang X."/>
            <person name="Schmutz J."/>
        </authorList>
    </citation>
    <scope>NUCLEOTIDE SEQUENCE [LARGE SCALE GENOMIC DNA]</scope>
</reference>
<dbReference type="Pfam" id="PF25598">
    <property type="entry name" value="ARM_PUB"/>
    <property type="match status" value="1"/>
</dbReference>
<dbReference type="OMA" id="NARCPVT"/>
<evidence type="ECO:0000313" key="7">
    <source>
        <dbReference type="EMBL" id="KJB53072.1"/>
    </source>
</evidence>
<comment type="catalytic activity">
    <reaction evidence="1 5">
        <text>S-ubiquitinyl-[E2 ubiquitin-conjugating enzyme]-L-cysteine + [acceptor protein]-L-lysine = [E2 ubiquitin-conjugating enzyme]-L-cysteine + N(6)-ubiquitinyl-[acceptor protein]-L-lysine.</text>
        <dbReference type="EC" id="2.3.2.27"/>
    </reaction>
</comment>
<dbReference type="SMART" id="SM00504">
    <property type="entry name" value="Ubox"/>
    <property type="match status" value="1"/>
</dbReference>
<dbReference type="EMBL" id="JABEZZ010000008">
    <property type="protein sequence ID" value="MBA0593767.1"/>
    <property type="molecule type" value="Genomic_DNA"/>
</dbReference>
<evidence type="ECO:0000313" key="10">
    <source>
        <dbReference type="Proteomes" id="UP000593578"/>
    </source>
</evidence>
<dbReference type="InterPro" id="IPR058678">
    <property type="entry name" value="ARM_PUB"/>
</dbReference>
<name>A0A0D2Q419_GOSRA</name>
<evidence type="ECO:0000256" key="5">
    <source>
        <dbReference type="RuleBase" id="RU369093"/>
    </source>
</evidence>
<dbReference type="Proteomes" id="UP000032304">
    <property type="component" value="Chromosome 8"/>
</dbReference>
<dbReference type="InterPro" id="IPR045210">
    <property type="entry name" value="RING-Ubox_PUB"/>
</dbReference>
<evidence type="ECO:0000313" key="9">
    <source>
        <dbReference type="Proteomes" id="UP000032304"/>
    </source>
</evidence>
<dbReference type="FunFam" id="3.30.40.10:FF:000442">
    <property type="entry name" value="RING-type E3 ubiquitin transferase"/>
    <property type="match status" value="1"/>
</dbReference>
<evidence type="ECO:0000259" key="6">
    <source>
        <dbReference type="PROSITE" id="PS51698"/>
    </source>
</evidence>
<dbReference type="Gene3D" id="3.30.40.10">
    <property type="entry name" value="Zinc/RING finger domain, C3HC4 (zinc finger)"/>
    <property type="match status" value="1"/>
</dbReference>
<dbReference type="KEGG" id="gra:105765680"/>
<comment type="pathway">
    <text evidence="2 5">Protein modification; protein ubiquitination.</text>
</comment>
<dbReference type="PROSITE" id="PS51698">
    <property type="entry name" value="U_BOX"/>
    <property type="match status" value="1"/>
</dbReference>
<dbReference type="AlphaFoldDB" id="A0A0D2Q419"/>
<dbReference type="Gramene" id="KJB53072">
    <property type="protein sequence ID" value="KJB53072"/>
    <property type="gene ID" value="B456_008G291900"/>
</dbReference>
<comment type="function">
    <text evidence="5">Functions as an E3 ubiquitin ligase.</text>
</comment>
<evidence type="ECO:0000256" key="1">
    <source>
        <dbReference type="ARBA" id="ARBA00000900"/>
    </source>
</evidence>
<keyword evidence="4 5" id="KW-0833">Ubl conjugation pathway</keyword>
<dbReference type="PANTHER" id="PTHR22849:SF119">
    <property type="entry name" value="U-BOX DOMAIN-CONTAINING PROTEIN"/>
    <property type="match status" value="1"/>
</dbReference>
<evidence type="ECO:0000256" key="4">
    <source>
        <dbReference type="ARBA" id="ARBA00022786"/>
    </source>
</evidence>
<dbReference type="InterPro" id="IPR045185">
    <property type="entry name" value="PUB22/23/24-like"/>
</dbReference>
<dbReference type="Gene3D" id="1.25.10.10">
    <property type="entry name" value="Leucine-rich Repeat Variant"/>
    <property type="match status" value="2"/>
</dbReference>
<protein>
    <recommendedName>
        <fullName evidence="5 6">U-box domain-containing protein</fullName>
        <ecNumber evidence="5">2.3.2.27</ecNumber>
    </recommendedName>
    <alternativeName>
        <fullName evidence="5">RING-type E3 ubiquitin transferase PUB</fullName>
    </alternativeName>
</protein>
<dbReference type="Pfam" id="PF04564">
    <property type="entry name" value="U-box"/>
    <property type="match status" value="1"/>
</dbReference>
<dbReference type="OrthoDB" id="10064100at2759"/>
<gene>
    <name evidence="7" type="ORF">B456_008G291900</name>
    <name evidence="8" type="ORF">Gorai_010699</name>
</gene>
<proteinExistence type="predicted"/>
<keyword evidence="3 5" id="KW-0808">Transferase</keyword>
<dbReference type="EC" id="2.3.2.27" evidence="5"/>
<dbReference type="UniPathway" id="UPA00143"/>
<evidence type="ECO:0000313" key="8">
    <source>
        <dbReference type="EMBL" id="MBA0593767.1"/>
    </source>
</evidence>
<evidence type="ECO:0000256" key="3">
    <source>
        <dbReference type="ARBA" id="ARBA00022679"/>
    </source>
</evidence>
<reference evidence="8" key="3">
    <citation type="submission" date="2020-04" db="EMBL/GenBank/DDBJ databases">
        <authorList>
            <person name="Grover C.E."/>
            <person name="Arick M.A. II"/>
            <person name="Thrash A."/>
            <person name="Conover J.L."/>
            <person name="Sanders W.S."/>
            <person name="Peterson D.G."/>
            <person name="Scheffler J.A."/>
            <person name="Scheffler B.E."/>
            <person name="Wendel J.F."/>
        </authorList>
    </citation>
    <scope>NUCLEOTIDE SEQUENCE</scope>
    <source>
        <strain evidence="8">8</strain>
        <tissue evidence="8">Leaf</tissue>
    </source>
</reference>
<sequence>MVFSWRKKKPRSFNGDQKKELEIPRHFLCPITLDLMKDPVTLSSGITYDRESIEKWLDDGNFTCPVSNQVLRSFDQIPNHSLRKMIQEWCVENRSYGVERIPTPRIPVSSAEVSEVLFSIMDSTRRLDRCACLDSLHKLKKWGLESERNKRCIVANAAAAGAIAAAFDAFAGESVDKNINVLEEILFVINWMFPLTEQAQRYIGSQASLHCIALFLKSEDLSLKQNAITVLAELLSCNQKYTQALTTIDGINKTLFHFIDNPICPSITKPSLTLIYDMVSLSNENTTTEFINMGLIPLLLEIMIDSQKAICEKALALIDQLCETEQGRGFAYDDALAMPVLVKKILRVSELATEYSVSAIWKLSKGDEKALMEALQFGAFQKLLLLIQVGCNDKTKEKATELLKLLNPYRPGLECIDSLDFKNIKRSF</sequence>
<feature type="domain" description="U-box" evidence="6">
    <location>
        <begin position="22"/>
        <end position="96"/>
    </location>
</feature>
<dbReference type="GO" id="GO:0016567">
    <property type="term" value="P:protein ubiquitination"/>
    <property type="evidence" value="ECO:0007669"/>
    <property type="project" value="UniProtKB-UniRule"/>
</dbReference>
<dbReference type="InterPro" id="IPR016024">
    <property type="entry name" value="ARM-type_fold"/>
</dbReference>
<reference evidence="8 10" key="2">
    <citation type="journal article" date="2019" name="Genome Biol. Evol.">
        <title>Insights into the evolution of the New World diploid cottons (Gossypium, subgenus Houzingenia) based on genome sequencing.</title>
        <authorList>
            <person name="Grover C.E."/>
            <person name="Arick M.A. 2nd"/>
            <person name="Thrash A."/>
            <person name="Conover J.L."/>
            <person name="Sanders W.S."/>
            <person name="Peterson D.G."/>
            <person name="Frelichowski J.E."/>
            <person name="Scheffler J.A."/>
            <person name="Scheffler B.E."/>
            <person name="Wendel J.F."/>
        </authorList>
    </citation>
    <scope>NUCLEOTIDE SEQUENCE [LARGE SCALE GENOMIC DNA]</scope>
    <source>
        <strain evidence="8">8</strain>
        <tissue evidence="8">Leaf</tissue>
    </source>
</reference>
<dbReference type="SUPFAM" id="SSF48371">
    <property type="entry name" value="ARM repeat"/>
    <property type="match status" value="1"/>
</dbReference>
<keyword evidence="9" id="KW-1185">Reference proteome</keyword>
<accession>A0A0D2Q419</accession>
<dbReference type="CDD" id="cd16664">
    <property type="entry name" value="RING-Ubox_PUB"/>
    <property type="match status" value="1"/>
</dbReference>
<dbReference type="EMBL" id="CM001747">
    <property type="protein sequence ID" value="KJB53072.1"/>
    <property type="molecule type" value="Genomic_DNA"/>
</dbReference>
<dbReference type="Proteomes" id="UP000593578">
    <property type="component" value="Unassembled WGS sequence"/>
</dbReference>
<dbReference type="PANTHER" id="PTHR22849">
    <property type="entry name" value="WDSAM1 PROTEIN"/>
    <property type="match status" value="1"/>
</dbReference>
<evidence type="ECO:0000256" key="2">
    <source>
        <dbReference type="ARBA" id="ARBA00004906"/>
    </source>
</evidence>
<dbReference type="InterPro" id="IPR011989">
    <property type="entry name" value="ARM-like"/>
</dbReference>
<dbReference type="InterPro" id="IPR003613">
    <property type="entry name" value="Ubox_domain"/>
</dbReference>
<dbReference type="GO" id="GO:0061630">
    <property type="term" value="F:ubiquitin protein ligase activity"/>
    <property type="evidence" value="ECO:0007669"/>
    <property type="project" value="UniProtKB-UniRule"/>
</dbReference>
<organism evidence="7 9">
    <name type="scientific">Gossypium raimondii</name>
    <name type="common">Peruvian cotton</name>
    <name type="synonym">Gossypium klotzschianum subsp. raimondii</name>
    <dbReference type="NCBI Taxonomy" id="29730"/>
    <lineage>
        <taxon>Eukaryota</taxon>
        <taxon>Viridiplantae</taxon>
        <taxon>Streptophyta</taxon>
        <taxon>Embryophyta</taxon>
        <taxon>Tracheophyta</taxon>
        <taxon>Spermatophyta</taxon>
        <taxon>Magnoliopsida</taxon>
        <taxon>eudicotyledons</taxon>
        <taxon>Gunneridae</taxon>
        <taxon>Pentapetalae</taxon>
        <taxon>rosids</taxon>
        <taxon>malvids</taxon>
        <taxon>Malvales</taxon>
        <taxon>Malvaceae</taxon>
        <taxon>Malvoideae</taxon>
        <taxon>Gossypium</taxon>
    </lineage>
</organism>
<dbReference type="InterPro" id="IPR013083">
    <property type="entry name" value="Znf_RING/FYVE/PHD"/>
</dbReference>
<dbReference type="eggNOG" id="ENOG502QS2D">
    <property type="taxonomic scope" value="Eukaryota"/>
</dbReference>